<comment type="caution">
    <text evidence="2">The sequence shown here is derived from an EMBL/GenBank/DDBJ whole genome shotgun (WGS) entry which is preliminary data.</text>
</comment>
<keyword evidence="3" id="KW-1185">Reference proteome</keyword>
<dbReference type="AlphaFoldDB" id="A0AA38U6N6"/>
<accession>A0AA38U6N6</accession>
<evidence type="ECO:0000313" key="2">
    <source>
        <dbReference type="EMBL" id="KAJ3833352.1"/>
    </source>
</evidence>
<protein>
    <submittedName>
        <fullName evidence="2">Uncharacterized protein</fullName>
    </submittedName>
</protein>
<gene>
    <name evidence="2" type="ORF">F5878DRAFT_546712</name>
</gene>
<evidence type="ECO:0000256" key="1">
    <source>
        <dbReference type="SAM" id="MobiDB-lite"/>
    </source>
</evidence>
<organism evidence="2 3">
    <name type="scientific">Lentinula raphanica</name>
    <dbReference type="NCBI Taxonomy" id="153919"/>
    <lineage>
        <taxon>Eukaryota</taxon>
        <taxon>Fungi</taxon>
        <taxon>Dikarya</taxon>
        <taxon>Basidiomycota</taxon>
        <taxon>Agaricomycotina</taxon>
        <taxon>Agaricomycetes</taxon>
        <taxon>Agaricomycetidae</taxon>
        <taxon>Agaricales</taxon>
        <taxon>Marasmiineae</taxon>
        <taxon>Omphalotaceae</taxon>
        <taxon>Lentinula</taxon>
    </lineage>
</organism>
<sequence>MYQTRAILNHCQRPWRMLFTLFFPFPWRLRNPTPLPISKLADNPSPEFFYERHDYIPVIRNMLIFQWRDSRIRALYRLYDAICLQDEMEAVHEATYIWGRLDWQLKDWPDPKDPDPERYAVLAGIMEGLVESFNWRLGLGICRDRRKASQKRMEKRRCDPEPLEQCPSWPDHVPPSPRPVFLSIKDWSREQVEASTRPYFKRRNIIGNTGSLMFV</sequence>
<feature type="region of interest" description="Disordered" evidence="1">
    <location>
        <begin position="151"/>
        <end position="170"/>
    </location>
</feature>
<reference evidence="2" key="1">
    <citation type="submission" date="2022-08" db="EMBL/GenBank/DDBJ databases">
        <authorList>
            <consortium name="DOE Joint Genome Institute"/>
            <person name="Min B."/>
            <person name="Riley R."/>
            <person name="Sierra-Patev S."/>
            <person name="Naranjo-Ortiz M."/>
            <person name="Looney B."/>
            <person name="Konkel Z."/>
            <person name="Slot J.C."/>
            <person name="Sakamoto Y."/>
            <person name="Steenwyk J.L."/>
            <person name="Rokas A."/>
            <person name="Carro J."/>
            <person name="Camarero S."/>
            <person name="Ferreira P."/>
            <person name="Molpeceres G."/>
            <person name="Ruiz-Duenas F.J."/>
            <person name="Serrano A."/>
            <person name="Henrissat B."/>
            <person name="Drula E."/>
            <person name="Hughes K.W."/>
            <person name="Mata J.L."/>
            <person name="Ishikawa N.K."/>
            <person name="Vargas-Isla R."/>
            <person name="Ushijima S."/>
            <person name="Smith C.A."/>
            <person name="Ahrendt S."/>
            <person name="Andreopoulos W."/>
            <person name="He G."/>
            <person name="Labutti K."/>
            <person name="Lipzen A."/>
            <person name="Ng V."/>
            <person name="Sandor L."/>
            <person name="Barry K."/>
            <person name="Martinez A.T."/>
            <person name="Xiao Y."/>
            <person name="Gibbons J.G."/>
            <person name="Terashima K."/>
            <person name="Hibbett D.S."/>
            <person name="Grigoriev I.V."/>
        </authorList>
    </citation>
    <scope>NUCLEOTIDE SEQUENCE</scope>
    <source>
        <strain evidence="2">TFB9207</strain>
    </source>
</reference>
<proteinExistence type="predicted"/>
<name>A0AA38U6N6_9AGAR</name>
<dbReference type="Proteomes" id="UP001163846">
    <property type="component" value="Unassembled WGS sequence"/>
</dbReference>
<dbReference type="EMBL" id="MU806715">
    <property type="protein sequence ID" value="KAJ3833352.1"/>
    <property type="molecule type" value="Genomic_DNA"/>
</dbReference>
<evidence type="ECO:0000313" key="3">
    <source>
        <dbReference type="Proteomes" id="UP001163846"/>
    </source>
</evidence>